<gene>
    <name evidence="1" type="ORF">MLD38_015489</name>
</gene>
<comment type="caution">
    <text evidence="1">The sequence shown here is derived from an EMBL/GenBank/DDBJ whole genome shotgun (WGS) entry which is preliminary data.</text>
</comment>
<evidence type="ECO:0000313" key="2">
    <source>
        <dbReference type="Proteomes" id="UP001057402"/>
    </source>
</evidence>
<protein>
    <submittedName>
        <fullName evidence="1">Uncharacterized protein</fullName>
    </submittedName>
</protein>
<accession>A0ACB9RFW9</accession>
<reference evidence="2" key="1">
    <citation type="journal article" date="2023" name="Front. Plant Sci.">
        <title>Chromosomal-level genome assembly of Melastoma candidum provides insights into trichome evolution.</title>
        <authorList>
            <person name="Zhong Y."/>
            <person name="Wu W."/>
            <person name="Sun C."/>
            <person name="Zou P."/>
            <person name="Liu Y."/>
            <person name="Dai S."/>
            <person name="Zhou R."/>
        </authorList>
    </citation>
    <scope>NUCLEOTIDE SEQUENCE [LARGE SCALE GENOMIC DNA]</scope>
</reference>
<dbReference type="Proteomes" id="UP001057402">
    <property type="component" value="Chromosome 4"/>
</dbReference>
<evidence type="ECO:0000313" key="1">
    <source>
        <dbReference type="EMBL" id="KAI4377937.1"/>
    </source>
</evidence>
<sequence>MHSQQKNHQMVDPPLKNGPLLSQGRSSPLLKPSEQDSRIREELELDIETNLEEEIKDGMYNLALRLHRLYLRRKERENSSVGNRGRRAKEGMITGVNIHIVMEGETKVEITKTAKRGPQDRLVIRDRPDAIPRGRARAKKFDWDPGCSPFRSTRRHPTPFLRFGSESSHAVRDCLVSWFSPDI</sequence>
<keyword evidence="2" id="KW-1185">Reference proteome</keyword>
<proteinExistence type="predicted"/>
<name>A0ACB9RFW9_9MYRT</name>
<organism evidence="1 2">
    <name type="scientific">Melastoma candidum</name>
    <dbReference type="NCBI Taxonomy" id="119954"/>
    <lineage>
        <taxon>Eukaryota</taxon>
        <taxon>Viridiplantae</taxon>
        <taxon>Streptophyta</taxon>
        <taxon>Embryophyta</taxon>
        <taxon>Tracheophyta</taxon>
        <taxon>Spermatophyta</taxon>
        <taxon>Magnoliopsida</taxon>
        <taxon>eudicotyledons</taxon>
        <taxon>Gunneridae</taxon>
        <taxon>Pentapetalae</taxon>
        <taxon>rosids</taxon>
        <taxon>malvids</taxon>
        <taxon>Myrtales</taxon>
        <taxon>Melastomataceae</taxon>
        <taxon>Melastomatoideae</taxon>
        <taxon>Melastomateae</taxon>
        <taxon>Melastoma</taxon>
    </lineage>
</organism>
<dbReference type="EMBL" id="CM042883">
    <property type="protein sequence ID" value="KAI4377937.1"/>
    <property type="molecule type" value="Genomic_DNA"/>
</dbReference>